<feature type="transmembrane region" description="Helical" evidence="2">
    <location>
        <begin position="523"/>
        <end position="544"/>
    </location>
</feature>
<dbReference type="OMA" id="RMICRFL"/>
<reference evidence="3" key="3">
    <citation type="submission" date="2011-03" db="EMBL/GenBank/DDBJ databases">
        <title>Annotation of Magnaporthe poae ATCC 64411.</title>
        <authorList>
            <person name="Ma L.-J."/>
            <person name="Dead R."/>
            <person name="Young S.K."/>
            <person name="Zeng Q."/>
            <person name="Gargeya S."/>
            <person name="Fitzgerald M."/>
            <person name="Haas B."/>
            <person name="Abouelleil A."/>
            <person name="Alvarado L."/>
            <person name="Arachchi H.M."/>
            <person name="Berlin A."/>
            <person name="Brown A."/>
            <person name="Chapman S.B."/>
            <person name="Chen Z."/>
            <person name="Dunbar C."/>
            <person name="Freedman E."/>
            <person name="Gearin G."/>
            <person name="Gellesch M."/>
            <person name="Goldberg J."/>
            <person name="Griggs A."/>
            <person name="Gujja S."/>
            <person name="Heiman D."/>
            <person name="Howarth C."/>
            <person name="Larson L."/>
            <person name="Lui A."/>
            <person name="MacDonald P.J.P."/>
            <person name="Mehta T."/>
            <person name="Montmayeur A."/>
            <person name="Murphy C."/>
            <person name="Neiman D."/>
            <person name="Pearson M."/>
            <person name="Priest M."/>
            <person name="Roberts A."/>
            <person name="Saif S."/>
            <person name="Shea T."/>
            <person name="Shenoy N."/>
            <person name="Sisk P."/>
            <person name="Stolte C."/>
            <person name="Sykes S."/>
            <person name="Yandava C."/>
            <person name="Wortman J."/>
            <person name="Nusbaum C."/>
            <person name="Birren B."/>
        </authorList>
    </citation>
    <scope>NUCLEOTIDE SEQUENCE</scope>
    <source>
        <strain evidence="3">ATCC 64411</strain>
    </source>
</reference>
<feature type="transmembrane region" description="Helical" evidence="2">
    <location>
        <begin position="359"/>
        <end position="377"/>
    </location>
</feature>
<dbReference type="AlphaFoldDB" id="A0A0C4EEF6"/>
<reference evidence="5" key="2">
    <citation type="submission" date="2010-05" db="EMBL/GenBank/DDBJ databases">
        <title>The genome sequence of Magnaporthe poae strain ATCC 64411.</title>
        <authorList>
            <person name="Ma L.-J."/>
            <person name="Dead R."/>
            <person name="Young S."/>
            <person name="Zeng Q."/>
            <person name="Koehrsen M."/>
            <person name="Alvarado L."/>
            <person name="Berlin A."/>
            <person name="Chapman S.B."/>
            <person name="Chen Z."/>
            <person name="Freedman E."/>
            <person name="Gellesch M."/>
            <person name="Goldberg J."/>
            <person name="Griggs A."/>
            <person name="Gujja S."/>
            <person name="Heilman E.R."/>
            <person name="Heiman D."/>
            <person name="Hepburn T."/>
            <person name="Howarth C."/>
            <person name="Jen D."/>
            <person name="Larson L."/>
            <person name="Mehta T."/>
            <person name="Neiman D."/>
            <person name="Pearson M."/>
            <person name="Roberts A."/>
            <person name="Saif S."/>
            <person name="Shea T."/>
            <person name="Shenoy N."/>
            <person name="Sisk P."/>
            <person name="Stolte C."/>
            <person name="Sykes S."/>
            <person name="Walk T."/>
            <person name="White J."/>
            <person name="Yandava C."/>
            <person name="Haas B."/>
            <person name="Nusbaum C."/>
            <person name="Birren B."/>
        </authorList>
    </citation>
    <scope>NUCLEOTIDE SEQUENCE [LARGE SCALE GENOMIC DNA]</scope>
    <source>
        <strain evidence="5">ATCC 64411 / 73-15</strain>
    </source>
</reference>
<dbReference type="InterPro" id="IPR053018">
    <property type="entry name" value="Elsinochrome_Biosynth-Asso"/>
</dbReference>
<organism evidence="4 5">
    <name type="scientific">Magnaporthiopsis poae (strain ATCC 64411 / 73-15)</name>
    <name type="common">Kentucky bluegrass fungus</name>
    <name type="synonym">Magnaporthe poae</name>
    <dbReference type="NCBI Taxonomy" id="644358"/>
    <lineage>
        <taxon>Eukaryota</taxon>
        <taxon>Fungi</taxon>
        <taxon>Dikarya</taxon>
        <taxon>Ascomycota</taxon>
        <taxon>Pezizomycotina</taxon>
        <taxon>Sordariomycetes</taxon>
        <taxon>Sordariomycetidae</taxon>
        <taxon>Magnaporthales</taxon>
        <taxon>Magnaporthaceae</taxon>
        <taxon>Magnaporthiopsis</taxon>
    </lineage>
</organism>
<feature type="transmembrane region" description="Helical" evidence="2">
    <location>
        <begin position="481"/>
        <end position="503"/>
    </location>
</feature>
<keyword evidence="2" id="KW-0812">Transmembrane</keyword>
<dbReference type="PANTHER" id="PTHR37577">
    <property type="entry name" value="INTEGRAL MEMBRANE PROTEIN"/>
    <property type="match status" value="1"/>
</dbReference>
<feature type="transmembrane region" description="Helical" evidence="2">
    <location>
        <begin position="599"/>
        <end position="622"/>
    </location>
</feature>
<feature type="compositionally biased region" description="Polar residues" evidence="1">
    <location>
        <begin position="436"/>
        <end position="453"/>
    </location>
</feature>
<evidence type="ECO:0000256" key="1">
    <source>
        <dbReference type="SAM" id="MobiDB-lite"/>
    </source>
</evidence>
<dbReference type="VEuPathDB" id="FungiDB:MAPG_11129"/>
<dbReference type="Proteomes" id="UP000011715">
    <property type="component" value="Unassembled WGS sequence"/>
</dbReference>
<feature type="transmembrane region" description="Helical" evidence="2">
    <location>
        <begin position="30"/>
        <end position="51"/>
    </location>
</feature>
<protein>
    <submittedName>
        <fullName evidence="3 4">Uncharacterized protein</fullName>
    </submittedName>
</protein>
<feature type="region of interest" description="Disordered" evidence="1">
    <location>
        <begin position="426"/>
        <end position="453"/>
    </location>
</feature>
<reference evidence="3" key="1">
    <citation type="submission" date="2010-05" db="EMBL/GenBank/DDBJ databases">
        <title>The Genome Sequence of Magnaporthe poae strain ATCC 64411.</title>
        <authorList>
            <consortium name="The Broad Institute Genome Sequencing Platform"/>
            <consortium name="Broad Institute Genome Sequencing Center for Infectious Disease"/>
            <person name="Ma L.-J."/>
            <person name="Dead R."/>
            <person name="Young S."/>
            <person name="Zeng Q."/>
            <person name="Koehrsen M."/>
            <person name="Alvarado L."/>
            <person name="Berlin A."/>
            <person name="Chapman S.B."/>
            <person name="Chen Z."/>
            <person name="Freedman E."/>
            <person name="Gellesch M."/>
            <person name="Goldberg J."/>
            <person name="Griggs A."/>
            <person name="Gujja S."/>
            <person name="Heilman E.R."/>
            <person name="Heiman D."/>
            <person name="Hepburn T."/>
            <person name="Howarth C."/>
            <person name="Jen D."/>
            <person name="Larson L."/>
            <person name="Mehta T."/>
            <person name="Neiman D."/>
            <person name="Pearson M."/>
            <person name="Roberts A."/>
            <person name="Saif S."/>
            <person name="Shea T."/>
            <person name="Shenoy N."/>
            <person name="Sisk P."/>
            <person name="Stolte C."/>
            <person name="Sykes S."/>
            <person name="Walk T."/>
            <person name="White J."/>
            <person name="Yandava C."/>
            <person name="Haas B."/>
            <person name="Nusbaum C."/>
            <person name="Birren B."/>
        </authorList>
    </citation>
    <scope>NUCLEOTIDE SEQUENCE</scope>
    <source>
        <strain evidence="3">ATCC 64411</strain>
    </source>
</reference>
<feature type="transmembrane region" description="Helical" evidence="2">
    <location>
        <begin position="188"/>
        <end position="209"/>
    </location>
</feature>
<evidence type="ECO:0000313" key="4">
    <source>
        <dbReference type="EnsemblFungi" id="MAPG_11129T0"/>
    </source>
</evidence>
<dbReference type="EMBL" id="ADBL01002736">
    <property type="status" value="NOT_ANNOTATED_CDS"/>
    <property type="molecule type" value="Genomic_DNA"/>
</dbReference>
<feature type="transmembrane region" description="Helical" evidence="2">
    <location>
        <begin position="397"/>
        <end position="420"/>
    </location>
</feature>
<dbReference type="EnsemblFungi" id="MAPG_11129T0">
    <property type="protein sequence ID" value="MAPG_11129T0"/>
    <property type="gene ID" value="MAPG_11129"/>
</dbReference>
<keyword evidence="5" id="KW-1185">Reference proteome</keyword>
<reference evidence="4" key="4">
    <citation type="journal article" date="2015" name="G3 (Bethesda)">
        <title>Genome sequences of three phytopathogenic species of the Magnaporthaceae family of fungi.</title>
        <authorList>
            <person name="Okagaki L.H."/>
            <person name="Nunes C.C."/>
            <person name="Sailsbery J."/>
            <person name="Clay B."/>
            <person name="Brown D."/>
            <person name="John T."/>
            <person name="Oh Y."/>
            <person name="Young N."/>
            <person name="Fitzgerald M."/>
            <person name="Haas B.J."/>
            <person name="Zeng Q."/>
            <person name="Young S."/>
            <person name="Adiconis X."/>
            <person name="Fan L."/>
            <person name="Levin J.Z."/>
            <person name="Mitchell T.K."/>
            <person name="Okubara P.A."/>
            <person name="Farman M.L."/>
            <person name="Kohn L.M."/>
            <person name="Birren B."/>
            <person name="Ma L.-J."/>
            <person name="Dean R.A."/>
        </authorList>
    </citation>
    <scope>NUCLEOTIDE SEQUENCE</scope>
    <source>
        <strain evidence="4">ATCC 64411 / 73-15</strain>
    </source>
</reference>
<keyword evidence="2" id="KW-1133">Transmembrane helix</keyword>
<proteinExistence type="predicted"/>
<reference evidence="4" key="5">
    <citation type="submission" date="2015-06" db="UniProtKB">
        <authorList>
            <consortium name="EnsemblFungi"/>
        </authorList>
    </citation>
    <scope>IDENTIFICATION</scope>
    <source>
        <strain evidence="4">ATCC 64411</strain>
    </source>
</reference>
<dbReference type="STRING" id="644358.A0A0C4EEF6"/>
<feature type="compositionally biased region" description="Low complexity" evidence="1">
    <location>
        <begin position="426"/>
        <end position="435"/>
    </location>
</feature>
<sequence length="626" mass="69096">MAPWECCGALEGNSRKMSIQPYSDISGKGILIAFLGSTYLALVLLIGNYLMAFDPTANPFATEPDSGDLGTSVSGPRSKADAAEWWRPNPVDCLLLGWVRRKKGPWHAAGKAFVKCIVDISDLQLLTGLSVLTTGFISLRCGSKGDAPPVSAYHWQMVVNLAWFSTIMHLAALSVLRTHFRRHPRTRILHFLLSLLLLTLLLAAMWPTIFFNWRGGSGLSSAPSAANMSSNAICFYDYSYGVASFEKARAEFRKYEVSSVKLPETMAVQEIILSEMLLLAAFATRTVKLFNPLSALFTSSLRKYPSKTFREVSTKLLKSTYPSKSRPVRLTLWRSFCLWPCVAAFYWGRIVLDVSSSILLELIGVLVSVLWGTLKLFDYRDFKDSDIAGIALEENKFTFGQVLPLLLLTASACSLGNSFFSELKSSSKSSSTNTSTHDPGNNSTASLSGESSSRTTLTAIENEWDLNATMTTKNPYASTPWLGSCVSFLTLQLSVPTLILLGLHNADRLGKYRESNRPSQTYLAIQFLISFVEIFCIVLVRVAVDKTAPRSHKKVKRLVAFNVLLVSSFLGKIVYLAFYTAAGSTLDPGNVASTSVSTVIFSTLFIWVYLLHSIFCFTKVLVLRRA</sequence>
<evidence type="ECO:0000313" key="5">
    <source>
        <dbReference type="Proteomes" id="UP000011715"/>
    </source>
</evidence>
<evidence type="ECO:0000256" key="2">
    <source>
        <dbReference type="SAM" id="Phobius"/>
    </source>
</evidence>
<evidence type="ECO:0000313" key="3">
    <source>
        <dbReference type="EMBL" id="KLU92183.1"/>
    </source>
</evidence>
<dbReference type="EMBL" id="GL876979">
    <property type="protein sequence ID" value="KLU92183.1"/>
    <property type="molecule type" value="Genomic_DNA"/>
</dbReference>
<dbReference type="PANTHER" id="PTHR37577:SF1">
    <property type="entry name" value="INTEGRAL MEMBRANE PROTEIN"/>
    <property type="match status" value="1"/>
</dbReference>
<dbReference type="OrthoDB" id="5427664at2759"/>
<gene>
    <name evidence="3" type="ORF">MAPG_11129</name>
</gene>
<feature type="transmembrane region" description="Helical" evidence="2">
    <location>
        <begin position="153"/>
        <end position="176"/>
    </location>
</feature>
<feature type="transmembrane region" description="Helical" evidence="2">
    <location>
        <begin position="558"/>
        <end position="579"/>
    </location>
</feature>
<name>A0A0C4EEF6_MAGP6</name>
<accession>A0A0C4EEF6</accession>
<feature type="transmembrane region" description="Helical" evidence="2">
    <location>
        <begin position="332"/>
        <end position="352"/>
    </location>
</feature>
<keyword evidence="2" id="KW-0472">Membrane</keyword>
<dbReference type="eggNOG" id="ENOG502SQSC">
    <property type="taxonomic scope" value="Eukaryota"/>
</dbReference>